<organism evidence="2 3">
    <name type="scientific">Hibiscus sabdariffa</name>
    <name type="common">roselle</name>
    <dbReference type="NCBI Taxonomy" id="183260"/>
    <lineage>
        <taxon>Eukaryota</taxon>
        <taxon>Viridiplantae</taxon>
        <taxon>Streptophyta</taxon>
        <taxon>Embryophyta</taxon>
        <taxon>Tracheophyta</taxon>
        <taxon>Spermatophyta</taxon>
        <taxon>Magnoliopsida</taxon>
        <taxon>eudicotyledons</taxon>
        <taxon>Gunneridae</taxon>
        <taxon>Pentapetalae</taxon>
        <taxon>rosids</taxon>
        <taxon>malvids</taxon>
        <taxon>Malvales</taxon>
        <taxon>Malvaceae</taxon>
        <taxon>Malvoideae</taxon>
        <taxon>Hibiscus</taxon>
    </lineage>
</organism>
<dbReference type="Proteomes" id="UP001396334">
    <property type="component" value="Unassembled WGS sequence"/>
</dbReference>
<reference evidence="2 3" key="1">
    <citation type="journal article" date="2024" name="G3 (Bethesda)">
        <title>Genome assembly of Hibiscus sabdariffa L. provides insights into metabolisms of medicinal natural products.</title>
        <authorList>
            <person name="Kim T."/>
        </authorList>
    </citation>
    <scope>NUCLEOTIDE SEQUENCE [LARGE SCALE GENOMIC DNA]</scope>
    <source>
        <strain evidence="2">TK-2024</strain>
        <tissue evidence="2">Old leaves</tissue>
    </source>
</reference>
<feature type="compositionally biased region" description="Polar residues" evidence="1">
    <location>
        <begin position="92"/>
        <end position="106"/>
    </location>
</feature>
<feature type="region of interest" description="Disordered" evidence="1">
    <location>
        <begin position="67"/>
        <end position="106"/>
    </location>
</feature>
<comment type="caution">
    <text evidence="2">The sequence shown here is derived from an EMBL/GenBank/DDBJ whole genome shotgun (WGS) entry which is preliminary data.</text>
</comment>
<proteinExistence type="predicted"/>
<protein>
    <recommendedName>
        <fullName evidence="4">Integrase, catalytic region, zinc finger, CCHC-type, peptidase aspartic, catalytic</fullName>
    </recommendedName>
</protein>
<evidence type="ECO:0000313" key="3">
    <source>
        <dbReference type="Proteomes" id="UP001396334"/>
    </source>
</evidence>
<evidence type="ECO:0000313" key="2">
    <source>
        <dbReference type="EMBL" id="KAK9041523.1"/>
    </source>
</evidence>
<keyword evidence="3" id="KW-1185">Reference proteome</keyword>
<accession>A0ABR2TVJ3</accession>
<dbReference type="EMBL" id="JBBPBN010000004">
    <property type="protein sequence ID" value="KAK9041523.1"/>
    <property type="molecule type" value="Genomic_DNA"/>
</dbReference>
<evidence type="ECO:0008006" key="4">
    <source>
        <dbReference type="Google" id="ProtNLM"/>
    </source>
</evidence>
<evidence type="ECO:0000256" key="1">
    <source>
        <dbReference type="SAM" id="MobiDB-lite"/>
    </source>
</evidence>
<sequence length="106" mass="11528">MDSTGRVYTSRHVKFDEGCFPYVDKASRQQHNSTVVQSIPFSLDSNLLSTEEVPVVPSVQAEVPIMDTSPQPASVSFPSTPVDDIASHPEIPSQSNDHQTLPTTTS</sequence>
<feature type="compositionally biased region" description="Polar residues" evidence="1">
    <location>
        <begin position="68"/>
        <end position="79"/>
    </location>
</feature>
<name>A0ABR2TVJ3_9ROSI</name>
<gene>
    <name evidence="2" type="ORF">V6N11_016620</name>
</gene>